<dbReference type="InterPro" id="IPR029058">
    <property type="entry name" value="AB_hydrolase_fold"/>
</dbReference>
<dbReference type="AlphaFoldDB" id="A0A1X1TUB9"/>
<dbReference type="EMBL" id="LQOV01000034">
    <property type="protein sequence ID" value="ORV47978.1"/>
    <property type="molecule type" value="Genomic_DNA"/>
</dbReference>
<protein>
    <recommendedName>
        <fullName evidence="3">AB hydrolase-1 domain-containing protein</fullName>
    </recommendedName>
</protein>
<keyword evidence="2" id="KW-1185">Reference proteome</keyword>
<dbReference type="Proteomes" id="UP000193010">
    <property type="component" value="Unassembled WGS sequence"/>
</dbReference>
<name>A0A1X1TUB9_MYCFL</name>
<dbReference type="OrthoDB" id="334507at2"/>
<accession>A0A1X1TUB9</accession>
<dbReference type="STRING" id="292462.AWC05_05250"/>
<dbReference type="RefSeq" id="WP_085226031.1">
    <property type="nucleotide sequence ID" value="NZ_AP022576.1"/>
</dbReference>
<evidence type="ECO:0008006" key="3">
    <source>
        <dbReference type="Google" id="ProtNLM"/>
    </source>
</evidence>
<proteinExistence type="predicted"/>
<dbReference type="SUPFAM" id="SSF53474">
    <property type="entry name" value="alpha/beta-Hydrolases"/>
    <property type="match status" value="1"/>
</dbReference>
<comment type="caution">
    <text evidence="1">The sequence shown here is derived from an EMBL/GenBank/DDBJ whole genome shotgun (WGS) entry which is preliminary data.</text>
</comment>
<evidence type="ECO:0000313" key="1">
    <source>
        <dbReference type="EMBL" id="ORV47978.1"/>
    </source>
</evidence>
<gene>
    <name evidence="1" type="ORF">AWC05_05250</name>
</gene>
<dbReference type="Gene3D" id="3.40.50.1820">
    <property type="entry name" value="alpha/beta hydrolase"/>
    <property type="match status" value="1"/>
</dbReference>
<sequence length="61" mass="6974">MIWGDRDPYIRFSTARELAERIAHAELIRLRGGDHYIMEERPPVLTDALISLLSVPLTARA</sequence>
<evidence type="ECO:0000313" key="2">
    <source>
        <dbReference type="Proteomes" id="UP000193010"/>
    </source>
</evidence>
<reference evidence="1 2" key="1">
    <citation type="submission" date="2016-01" db="EMBL/GenBank/DDBJ databases">
        <title>The new phylogeny of the genus Mycobacterium.</title>
        <authorList>
            <person name="Tarcisio F."/>
            <person name="Conor M."/>
            <person name="Antonella G."/>
            <person name="Elisabetta G."/>
            <person name="Giulia F.S."/>
            <person name="Sara T."/>
            <person name="Anna F."/>
            <person name="Clotilde B."/>
            <person name="Roberto B."/>
            <person name="Veronica D.S."/>
            <person name="Fabio R."/>
            <person name="Monica P."/>
            <person name="Olivier J."/>
            <person name="Enrico T."/>
            <person name="Nicola S."/>
        </authorList>
    </citation>
    <scope>NUCLEOTIDE SEQUENCE [LARGE SCALE GENOMIC DNA]</scope>
    <source>
        <strain evidence="1 2">DSM 44852</strain>
    </source>
</reference>
<organism evidence="1 2">
    <name type="scientific">Mycobacterium florentinum</name>
    <dbReference type="NCBI Taxonomy" id="292462"/>
    <lineage>
        <taxon>Bacteria</taxon>
        <taxon>Bacillati</taxon>
        <taxon>Actinomycetota</taxon>
        <taxon>Actinomycetes</taxon>
        <taxon>Mycobacteriales</taxon>
        <taxon>Mycobacteriaceae</taxon>
        <taxon>Mycobacterium</taxon>
        <taxon>Mycobacterium simiae complex</taxon>
    </lineage>
</organism>